<evidence type="ECO:0000256" key="13">
    <source>
        <dbReference type="SAM" id="Phobius"/>
    </source>
</evidence>
<feature type="transmembrane region" description="Helical" evidence="13">
    <location>
        <begin position="662"/>
        <end position="680"/>
    </location>
</feature>
<dbReference type="InterPro" id="IPR012337">
    <property type="entry name" value="RNaseH-like_sf"/>
</dbReference>
<dbReference type="EMBL" id="LSRX01000584">
    <property type="protein sequence ID" value="OLP93378.1"/>
    <property type="molecule type" value="Genomic_DNA"/>
</dbReference>
<dbReference type="PROSITE" id="PS00154">
    <property type="entry name" value="ATPASE_E1_E2"/>
    <property type="match status" value="1"/>
</dbReference>
<keyword evidence="4" id="KW-0547">Nucleotide-binding</keyword>
<dbReference type="GO" id="GO:0015662">
    <property type="term" value="F:P-type ion transporter activity"/>
    <property type="evidence" value="ECO:0007669"/>
    <property type="project" value="TreeGrafter"/>
</dbReference>
<feature type="region of interest" description="Disordered" evidence="12">
    <location>
        <begin position="916"/>
        <end position="993"/>
    </location>
</feature>
<dbReference type="InterPro" id="IPR044492">
    <property type="entry name" value="P_typ_ATPase_HD_dom"/>
</dbReference>
<gene>
    <name evidence="15" type="primary">Atp13a1</name>
    <name evidence="15" type="ORF">AK812_SmicGene24728</name>
</gene>
<comment type="caution">
    <text evidence="10">Lacks conserved residue(s) required for the propagation of feature annotation.</text>
</comment>
<evidence type="ECO:0000256" key="11">
    <source>
        <dbReference type="SAM" id="Coils"/>
    </source>
</evidence>
<evidence type="ECO:0000256" key="6">
    <source>
        <dbReference type="ARBA" id="ARBA00022842"/>
    </source>
</evidence>
<feature type="compositionally biased region" description="Basic residues" evidence="12">
    <location>
        <begin position="934"/>
        <end position="946"/>
    </location>
</feature>
<feature type="transmembrane region" description="Helical" evidence="13">
    <location>
        <begin position="848"/>
        <end position="867"/>
    </location>
</feature>
<dbReference type="Gene3D" id="3.40.1110.10">
    <property type="entry name" value="Calcium-transporting ATPase, cytoplasmic domain N"/>
    <property type="match status" value="1"/>
</dbReference>
<dbReference type="GO" id="GO:0003777">
    <property type="term" value="F:microtubule motor activity"/>
    <property type="evidence" value="ECO:0007669"/>
    <property type="project" value="InterPro"/>
</dbReference>
<keyword evidence="3" id="KW-0479">Metal-binding</keyword>
<dbReference type="OrthoDB" id="48943at2759"/>
<evidence type="ECO:0000256" key="7">
    <source>
        <dbReference type="ARBA" id="ARBA00022967"/>
    </source>
</evidence>
<protein>
    <submittedName>
        <fullName evidence="15">Putative cation-transporting ATPase 13A1</fullName>
    </submittedName>
</protein>
<keyword evidence="5" id="KW-0067">ATP-binding</keyword>
<dbReference type="PRINTS" id="PR00119">
    <property type="entry name" value="CATATPASE"/>
</dbReference>
<keyword evidence="11" id="KW-0175">Coiled coil</keyword>
<comment type="subcellular location">
    <subcellularLocation>
        <location evidence="1">Membrane</location>
        <topology evidence="1">Multi-pass membrane protein</topology>
    </subcellularLocation>
</comment>
<dbReference type="InterPro" id="IPR019821">
    <property type="entry name" value="Kinesin_motor_CS"/>
</dbReference>
<evidence type="ECO:0000313" key="15">
    <source>
        <dbReference type="EMBL" id="OLP93378.1"/>
    </source>
</evidence>
<dbReference type="InterPro" id="IPR036412">
    <property type="entry name" value="HAD-like_sf"/>
</dbReference>
<evidence type="ECO:0000256" key="1">
    <source>
        <dbReference type="ARBA" id="ARBA00004141"/>
    </source>
</evidence>
<dbReference type="CDD" id="cd22265">
    <property type="entry name" value="UDM1_RNF168"/>
    <property type="match status" value="1"/>
</dbReference>
<dbReference type="PROSITE" id="PS00411">
    <property type="entry name" value="KINESIN_MOTOR_1"/>
    <property type="match status" value="1"/>
</dbReference>
<feature type="region of interest" description="Disordered" evidence="12">
    <location>
        <begin position="120"/>
        <end position="145"/>
    </location>
</feature>
<dbReference type="SFLD" id="SFLDG00002">
    <property type="entry name" value="C1.7:_P-type_atpase_like"/>
    <property type="match status" value="1"/>
</dbReference>
<dbReference type="SUPFAM" id="SSF81660">
    <property type="entry name" value="Metal cation-transporting ATPase, ATP-binding domain N"/>
    <property type="match status" value="1"/>
</dbReference>
<dbReference type="SMART" id="SM00129">
    <property type="entry name" value="KISc"/>
    <property type="match status" value="1"/>
</dbReference>
<dbReference type="GO" id="GO:0005524">
    <property type="term" value="F:ATP binding"/>
    <property type="evidence" value="ECO:0007669"/>
    <property type="project" value="UniProtKB-KW"/>
</dbReference>
<dbReference type="GO" id="GO:0008017">
    <property type="term" value="F:microtubule binding"/>
    <property type="evidence" value="ECO:0007669"/>
    <property type="project" value="InterPro"/>
</dbReference>
<dbReference type="Gene3D" id="3.40.50.1000">
    <property type="entry name" value="HAD superfamily/HAD-like"/>
    <property type="match status" value="1"/>
</dbReference>
<dbReference type="PANTHER" id="PTHR45630">
    <property type="entry name" value="CATION-TRANSPORTING ATPASE-RELATED"/>
    <property type="match status" value="1"/>
</dbReference>
<dbReference type="SUPFAM" id="SSF81653">
    <property type="entry name" value="Calcium ATPase, transduction domain A"/>
    <property type="match status" value="1"/>
</dbReference>
<dbReference type="InterPro" id="IPR036961">
    <property type="entry name" value="Kinesin_motor_dom_sf"/>
</dbReference>
<feature type="compositionally biased region" description="Basic residues" evidence="12">
    <location>
        <begin position="120"/>
        <end position="137"/>
    </location>
</feature>
<dbReference type="SFLD" id="SFLDS00003">
    <property type="entry name" value="Haloacid_Dehalogenase"/>
    <property type="match status" value="1"/>
</dbReference>
<dbReference type="GO" id="GO:0003676">
    <property type="term" value="F:nucleic acid binding"/>
    <property type="evidence" value="ECO:0007669"/>
    <property type="project" value="InterPro"/>
</dbReference>
<keyword evidence="9 13" id="KW-0472">Membrane</keyword>
<dbReference type="SUPFAM" id="SSF52540">
    <property type="entry name" value="P-loop containing nucleoside triphosphate hydrolases"/>
    <property type="match status" value="2"/>
</dbReference>
<dbReference type="SUPFAM" id="SSF56784">
    <property type="entry name" value="HAD-like"/>
    <property type="match status" value="1"/>
</dbReference>
<evidence type="ECO:0000256" key="2">
    <source>
        <dbReference type="ARBA" id="ARBA00022692"/>
    </source>
</evidence>
<keyword evidence="2 13" id="KW-0812">Transmembrane</keyword>
<dbReference type="SUPFAM" id="SSF81665">
    <property type="entry name" value="Calcium ATPase, transmembrane domain M"/>
    <property type="match status" value="1"/>
</dbReference>
<keyword evidence="16" id="KW-1185">Reference proteome</keyword>
<dbReference type="InterPro" id="IPR023299">
    <property type="entry name" value="ATPase_P-typ_cyto_dom_N"/>
</dbReference>
<feature type="domain" description="Kinesin motor" evidence="14">
    <location>
        <begin position="1934"/>
        <end position="1998"/>
    </location>
</feature>
<comment type="similarity">
    <text evidence="10">Belongs to the TRAFAC class myosin-kinesin ATPase superfamily. Kinesin family.</text>
</comment>
<dbReference type="PANTHER" id="PTHR45630:SF7">
    <property type="entry name" value="ENDOPLASMIC RETICULUM TRANSMEMBRANE HELIX TRANSLOCASE"/>
    <property type="match status" value="1"/>
</dbReference>
<dbReference type="InterPro" id="IPR036397">
    <property type="entry name" value="RNaseH_sf"/>
</dbReference>
<dbReference type="InterPro" id="IPR006544">
    <property type="entry name" value="P-type_TPase_V"/>
</dbReference>
<proteinExistence type="inferred from homology"/>
<keyword evidence="7" id="KW-1278">Translocase</keyword>
<dbReference type="Gene3D" id="2.70.150.10">
    <property type="entry name" value="Calcium-transporting ATPase, cytoplasmic transduction domain A"/>
    <property type="match status" value="1"/>
</dbReference>
<feature type="region of interest" description="Disordered" evidence="12">
    <location>
        <begin position="1220"/>
        <end position="1248"/>
    </location>
</feature>
<dbReference type="Proteomes" id="UP000186817">
    <property type="component" value="Unassembled WGS sequence"/>
</dbReference>
<dbReference type="InterPro" id="IPR018303">
    <property type="entry name" value="ATPase_P-typ_P_site"/>
</dbReference>
<accession>A0A1Q9DDW6</accession>
<evidence type="ECO:0000256" key="5">
    <source>
        <dbReference type="ARBA" id="ARBA00022840"/>
    </source>
</evidence>
<dbReference type="PROSITE" id="PS50067">
    <property type="entry name" value="KINESIN_MOTOR_2"/>
    <property type="match status" value="1"/>
</dbReference>
<dbReference type="InterPro" id="IPR027417">
    <property type="entry name" value="P-loop_NTPase"/>
</dbReference>
<feature type="compositionally biased region" description="Basic residues" evidence="12">
    <location>
        <begin position="983"/>
        <end position="993"/>
    </location>
</feature>
<dbReference type="InterPro" id="IPR059000">
    <property type="entry name" value="ATPase_P-type_domA"/>
</dbReference>
<dbReference type="InterPro" id="IPR023298">
    <property type="entry name" value="ATPase_P-typ_TM_dom_sf"/>
</dbReference>
<dbReference type="Gene3D" id="3.30.420.10">
    <property type="entry name" value="Ribonuclease H-like superfamily/Ribonuclease H"/>
    <property type="match status" value="1"/>
</dbReference>
<evidence type="ECO:0000256" key="9">
    <source>
        <dbReference type="ARBA" id="ARBA00023136"/>
    </source>
</evidence>
<dbReference type="SFLD" id="SFLDF00027">
    <property type="entry name" value="p-type_atpase"/>
    <property type="match status" value="1"/>
</dbReference>
<reference evidence="15 16" key="1">
    <citation type="submission" date="2016-02" db="EMBL/GenBank/DDBJ databases">
        <title>Genome analysis of coral dinoflagellate symbionts highlights evolutionary adaptations to a symbiotic lifestyle.</title>
        <authorList>
            <person name="Aranda M."/>
            <person name="Li Y."/>
            <person name="Liew Y.J."/>
            <person name="Baumgarten S."/>
            <person name="Simakov O."/>
            <person name="Wilson M."/>
            <person name="Piel J."/>
            <person name="Ashoor H."/>
            <person name="Bougouffa S."/>
            <person name="Bajic V.B."/>
            <person name="Ryu T."/>
            <person name="Ravasi T."/>
            <person name="Bayer T."/>
            <person name="Micklem G."/>
            <person name="Kim H."/>
            <person name="Bhak J."/>
            <person name="Lajeunesse T.C."/>
            <person name="Voolstra C.R."/>
        </authorList>
    </citation>
    <scope>NUCLEOTIDE SEQUENCE [LARGE SCALE GENOMIC DNA]</scope>
    <source>
        <strain evidence="15 16">CCMP2467</strain>
    </source>
</reference>
<evidence type="ECO:0000256" key="10">
    <source>
        <dbReference type="PROSITE-ProRule" id="PRU00283"/>
    </source>
</evidence>
<name>A0A1Q9DDW6_SYMMI</name>
<evidence type="ECO:0000256" key="12">
    <source>
        <dbReference type="SAM" id="MobiDB-lite"/>
    </source>
</evidence>
<evidence type="ECO:0000256" key="8">
    <source>
        <dbReference type="ARBA" id="ARBA00022989"/>
    </source>
</evidence>
<dbReference type="SUPFAM" id="SSF53098">
    <property type="entry name" value="Ribonuclease H-like"/>
    <property type="match status" value="1"/>
</dbReference>
<sequence length="2360" mass="262179">MLCLRDNPQSGVYVKDLSAFVVKSTQEMHQDGLSPKYPQILTPSAGGFIPTGLLMNLCAFGAVSRSAPAAGPQRQEHRLRAANGPGCVQPWFLRRPKRHIGLYGSSLAVALRTTQFRRSQVIRRGGRKPGKSAKPKSSKVSASPVAVAQYPDKDVFALDVECLAIGRTHEKSDRAPCSYAVVDGFGKLLKRTLIRPPREVVSYLTPFTGLRDGDITAQNSLSFERAVRELREVLPRRAILVGQEPSGDIEWMELRQGQDFTSVVNLSEVFTNDRGMVFSLRHEARVLLGQAKKAAKSEAKVAGIAPLGSRDPAWDAKVSVELYKLAARSRPKELEALRNKLTKKEFWPPKPSTAREPLPRKRRGMALTTAFAADLSSSPLILQTGLANRAVSATQMNETSSRSHSIFMITVEQCAMGMDGEGHIRAMTISLRISTFDSLVMISTGYSLQLSFDVPYQVLLLLHHITVGSELVSAWLACWLVPPMADFDDRFSGAYGATLAVWAAVVANRGEVLADHFLLFLLPVALHVMLFLATQWSVEVRCRVRRVAGKVVPLPREGHANDTRVALVPLIQADGQKSINYLKKKFVYNSTAGKFERRKTPRHVNVGVSTNKVDERTRKYGENIYDIPLPDFWELFQEHAVAPFFVFQLFCVLLWLMDEYWYYSLLTLFLLVVLEAQMVHRRRHDLSELRSMRIPPMPTPAFRDGQWQEIQSNRLLPGDIIGIQRNPEASFPCDVLLLQGNVLVNEAMLTGESVPQMKVHAAASGCSSGQVLDMLGRHKQHIVSAGTNIMMHQNSEKGKNQWKRVPATRTSPLAVGFVLRTGFDTTQGKLCRTILFSADRVTVSSKEAYCFIAILLFFAVLACIYVLYDGLVLVPARGETPRSTFKLLLAVSHIITRLIKSLLVVCETLPKAPVEENEAEQRLDAGPLLPRAEKPKRKAKKARKARVPADEEAEEAVREVELPSAEDDGAGIGDDPLEDAIQQKKRQGRKKMSRRIERLPVSFEYRLHCEHKMKEIGKQLDYVQRQIQAPAWIERAEDLERRGAANPDGLNSSKQMRKNLQARIRERTYALDRYRSWRSKGGGRNSFPDHELHWVVASFLEPRRRIRRRPVKRSTWFNSDGSVRRGPPCHRGCANAATCNGGAGCSVHMDACKTFGEGSEKFCRHMLERGPFLQQSKFSPLNDLLRQFPDGVPADYIPGGPAAEEHLPFRRLHGGVPVAQEAGSASPVDLPKPAWEESEEEGEASDSRVPLAGQIQTCCFDKTGTLTSDSMEVGGVHGLEYPAPPLVEAVDEKEVRDVVSPPLQQKPLDLRHGVVGDPLEKASLQVEAQNVVIGHSRLKRTMLNILQCRESSPDRAHDELQLFARKSSFARTLLTSYLETHADVEARGVHALIGYGRKGGELLHVLRRWPFVSELRRMAVVVRHRGPGLGYQETTGGGKDLDRVLALVKGSCDALKPRLVQVPPNLDDMQDQLTKFGFRVLCLAAKELPGDKSMDAESLERDDVESQLQFCGLLVLRNSVKPNTSNTIRQLRQSYHRVIMITGDHPLTACQVAKNVSMAENRFLVLDDVDASVEGLEWKYWDHQVHDKIAFTAGEELRKLARSHTLCVTGAALAKMRKEEVAAVVEVATVFARVSPQQKEQVVVALNTKSHTVMVGDGTNDVGALKHAHVGISLMTTSIIPRMPTRPQAQKSVNEMLADNGQVPLVRLGDASIASPFTYKGDSIKCSIHVLRSGRATLCSVLMMYKIMGLNSILSAFAMSALTLDGVKLGDGQTAMEQPISSVFAWPVMATLGIQLIIHMAILFSGWQMANRWRAKDFKRDLEGEFAPNLTNTVVFELMAAMREPYEIQGDLEEKYAVRLVQKVCRRFTSGNAPRLCRPTPRASRRALRAGAGTGLADGRVIEISSKRQNQKVGKLNMVDLAGSERQSKTGLEGNVISALVDGKSSHIPYRDSKLTRLLQDSLGGNTKTVMVANIGPADYNYDETMSTLRYAYRAKSIKNKPRINEDPKDAMIREYQEEINRLKAELEAAGGVDGEEGHDIFRYVDKIVEKIVEREAQLRQQNEEARLKAEAKRREVEAQRDLAESERLRLLAQIDEQEQEAMQDRSVPKFQSRTGFGGMATEALRGLDTWTRRWASGGEVSAEAAGFLSRCETMRDPAKSYKGLWATAQLRGSERALKNVEIRSEAKRLKPQELATCLCASAHLKDVAPEVLQLVPAVAYSVEECELKPRELSNCLWASAHLVHEAPSVLSMAGALAGQIPESAPRMTSQEVSNYLLAVALHDGEDGGLAKIGDQTLLAGVKRLKQLLPKLTKQQLFIHAPTVLWACARAGHRDVDLLTLLAKKYQNLAKRLPTWCLGL</sequence>
<evidence type="ECO:0000256" key="4">
    <source>
        <dbReference type="ARBA" id="ARBA00022741"/>
    </source>
</evidence>
<evidence type="ECO:0000313" key="16">
    <source>
        <dbReference type="Proteomes" id="UP000186817"/>
    </source>
</evidence>
<dbReference type="GO" id="GO:0005789">
    <property type="term" value="C:endoplasmic reticulum membrane"/>
    <property type="evidence" value="ECO:0007669"/>
    <property type="project" value="TreeGrafter"/>
</dbReference>
<dbReference type="InterPro" id="IPR008250">
    <property type="entry name" value="ATPase_P-typ_transduc_dom_A_sf"/>
</dbReference>
<dbReference type="Gene3D" id="3.40.850.10">
    <property type="entry name" value="Kinesin motor domain"/>
    <property type="match status" value="2"/>
</dbReference>
<dbReference type="Pfam" id="PF00122">
    <property type="entry name" value="E1-E2_ATPase"/>
    <property type="match status" value="1"/>
</dbReference>
<dbReference type="GO" id="GO:0046872">
    <property type="term" value="F:metal ion binding"/>
    <property type="evidence" value="ECO:0007669"/>
    <property type="project" value="UniProtKB-KW"/>
</dbReference>
<keyword evidence="6" id="KW-0460">Magnesium</keyword>
<dbReference type="GO" id="GO:0007018">
    <property type="term" value="P:microtubule-based movement"/>
    <property type="evidence" value="ECO:0007669"/>
    <property type="project" value="InterPro"/>
</dbReference>
<dbReference type="Pfam" id="PF00702">
    <property type="entry name" value="Hydrolase"/>
    <property type="match status" value="1"/>
</dbReference>
<dbReference type="InterPro" id="IPR001752">
    <property type="entry name" value="Kinesin_motor_dom"/>
</dbReference>
<evidence type="ECO:0000256" key="3">
    <source>
        <dbReference type="ARBA" id="ARBA00022723"/>
    </source>
</evidence>
<dbReference type="GO" id="GO:0019829">
    <property type="term" value="F:ATPase-coupled monoatomic cation transmembrane transporter activity"/>
    <property type="evidence" value="ECO:0007669"/>
    <property type="project" value="TreeGrafter"/>
</dbReference>
<keyword evidence="8 13" id="KW-1133">Transmembrane helix</keyword>
<evidence type="ECO:0000259" key="14">
    <source>
        <dbReference type="PROSITE" id="PS50067"/>
    </source>
</evidence>
<organism evidence="15 16">
    <name type="scientific">Symbiodinium microadriaticum</name>
    <name type="common">Dinoflagellate</name>
    <name type="synonym">Zooxanthella microadriatica</name>
    <dbReference type="NCBI Taxonomy" id="2951"/>
    <lineage>
        <taxon>Eukaryota</taxon>
        <taxon>Sar</taxon>
        <taxon>Alveolata</taxon>
        <taxon>Dinophyceae</taxon>
        <taxon>Suessiales</taxon>
        <taxon>Symbiodiniaceae</taxon>
        <taxon>Symbiodinium</taxon>
    </lineage>
</organism>
<comment type="caution">
    <text evidence="15">The sequence shown here is derived from an EMBL/GenBank/DDBJ whole genome shotgun (WGS) entry which is preliminary data.</text>
</comment>
<dbReference type="Pfam" id="PF00225">
    <property type="entry name" value="Kinesin"/>
    <property type="match status" value="2"/>
</dbReference>
<dbReference type="GO" id="GO:0006874">
    <property type="term" value="P:intracellular calcium ion homeostasis"/>
    <property type="evidence" value="ECO:0007669"/>
    <property type="project" value="TreeGrafter"/>
</dbReference>
<dbReference type="InterPro" id="IPR023214">
    <property type="entry name" value="HAD_sf"/>
</dbReference>
<feature type="coiled-coil region" evidence="11">
    <location>
        <begin position="2013"/>
        <end position="2101"/>
    </location>
</feature>